<accession>A0A505D6T0</accession>
<dbReference type="RefSeq" id="WP_119104061.1">
    <property type="nucleotide sequence ID" value="NZ_QXMJ01000178.1"/>
</dbReference>
<proteinExistence type="predicted"/>
<feature type="transmembrane region" description="Helical" evidence="1">
    <location>
        <begin position="291"/>
        <end position="311"/>
    </location>
</feature>
<gene>
    <name evidence="3" type="ORF">FGD71_032110</name>
</gene>
<feature type="domain" description="Terminal beta-(1-&gt;2)-arabinofuranosyltransferase C-terminal" evidence="2">
    <location>
        <begin position="480"/>
        <end position="580"/>
    </location>
</feature>
<keyword evidence="4" id="KW-1185">Reference proteome</keyword>
<dbReference type="InterPro" id="IPR058983">
    <property type="entry name" value="AftB_C"/>
</dbReference>
<evidence type="ECO:0000259" key="2">
    <source>
        <dbReference type="Pfam" id="PF26371"/>
    </source>
</evidence>
<feature type="transmembrane region" description="Helical" evidence="1">
    <location>
        <begin position="167"/>
        <end position="185"/>
    </location>
</feature>
<sequence>MSFLKYTSSPPAERAAEPQAPSSLTAWRITRLVPPRSWNLLVITVPAAVVLVLGFRHRWVGDDGLIYTRAVRQILAGNGPVHNVGERAETSTGTLWQWLLALCGFVSRQDPAVIAVALGLVLATAGLLLAGHAAQRLHSPGHTHALVPLGLLVVVPVQPVWDYTTSGLETGLSMAWVAGAWSLLVRTSPSSSKRFRVAVLVVIGLGPLVRPDLAVVSVIFLAVAFVLLRTTLREALPLTACAAALPAAYEVFRAGYYGILVPLPGLTKDPGVSSWGRGLYYLANFTEPYHLWMPFGVLLLAALVWALRRITRRGPAPAEHYRRWVLCSAPVVAGLVLGIYAVKVGGDFMHGRFFVLPLLLCALPIWAMPPSRTVAVTGTALAFWAAPCLGLWRAPLQTPVHNIWDSHRGYQQATRHPHPISQEIHGNRPVKYTQLVRDAVAEKDREGAQLVITLAYNRRFAMFPLARDRDASVAGSEDFLGHSGVVVPLDGVAVDPLSLGYPLGAHGTRSSTHRAGHEKPVDVSWTIADYTDPGVKLPAWVDERRVAAARKALTCGPLAELQESVRAPLTPGRFWKNLTGAWDRTALRYPHDPLEAERHLCHR</sequence>
<feature type="transmembrane region" description="Helical" evidence="1">
    <location>
        <begin position="112"/>
        <end position="131"/>
    </location>
</feature>
<name>A0A505D6T0_9ACTN</name>
<dbReference type="OrthoDB" id="3721873at2"/>
<dbReference type="Pfam" id="PF26371">
    <property type="entry name" value="AftB_C"/>
    <property type="match status" value="1"/>
</dbReference>
<feature type="transmembrane region" description="Helical" evidence="1">
    <location>
        <begin position="197"/>
        <end position="228"/>
    </location>
</feature>
<dbReference type="AlphaFoldDB" id="A0A505D6T0"/>
<keyword evidence="1" id="KW-1133">Transmembrane helix</keyword>
<keyword evidence="1" id="KW-0812">Transmembrane</keyword>
<feature type="transmembrane region" description="Helical" evidence="1">
    <location>
        <begin position="323"/>
        <end position="342"/>
    </location>
</feature>
<dbReference type="EMBL" id="VCHX02000178">
    <property type="protein sequence ID" value="TPQ18280.1"/>
    <property type="molecule type" value="Genomic_DNA"/>
</dbReference>
<evidence type="ECO:0000313" key="4">
    <source>
        <dbReference type="Proteomes" id="UP000317378"/>
    </source>
</evidence>
<organism evidence="3 4">
    <name type="scientific">Streptomyces sporangiiformans</name>
    <dbReference type="NCBI Taxonomy" id="2315329"/>
    <lineage>
        <taxon>Bacteria</taxon>
        <taxon>Bacillati</taxon>
        <taxon>Actinomycetota</taxon>
        <taxon>Actinomycetes</taxon>
        <taxon>Kitasatosporales</taxon>
        <taxon>Streptomycetaceae</taxon>
        <taxon>Streptomyces</taxon>
    </lineage>
</organism>
<comment type="caution">
    <text evidence="3">The sequence shown here is derived from an EMBL/GenBank/DDBJ whole genome shotgun (WGS) entry which is preliminary data.</text>
</comment>
<dbReference type="Proteomes" id="UP000317378">
    <property type="component" value="Unassembled WGS sequence"/>
</dbReference>
<reference evidence="3 4" key="1">
    <citation type="submission" date="2019-06" db="EMBL/GenBank/DDBJ databases">
        <title>Streptomyces sporangiiformans sp. nov., a novel actinomycete isolated from soil in Mount Song.</title>
        <authorList>
            <person name="Han L."/>
        </authorList>
    </citation>
    <scope>NUCLEOTIDE SEQUENCE [LARGE SCALE GENOMIC DNA]</scope>
    <source>
        <strain evidence="3 4">NEAU-SSA 1</strain>
    </source>
</reference>
<evidence type="ECO:0000313" key="3">
    <source>
        <dbReference type="EMBL" id="TPQ18280.1"/>
    </source>
</evidence>
<evidence type="ECO:0000256" key="1">
    <source>
        <dbReference type="SAM" id="Phobius"/>
    </source>
</evidence>
<keyword evidence="1" id="KW-0472">Membrane</keyword>
<feature type="transmembrane region" description="Helical" evidence="1">
    <location>
        <begin position="38"/>
        <end position="55"/>
    </location>
</feature>
<protein>
    <recommendedName>
        <fullName evidence="2">Terminal beta-(1-&gt;2)-arabinofuranosyltransferase C-terminal domain-containing protein</fullName>
    </recommendedName>
</protein>